<dbReference type="Gene3D" id="3.10.350.10">
    <property type="entry name" value="LysM domain"/>
    <property type="match status" value="1"/>
</dbReference>
<dbReference type="InterPro" id="IPR018392">
    <property type="entry name" value="LysM"/>
</dbReference>
<sequence>MPRWSLGIVLLLGACATSPARTARHGAGHPPGGPDTSSRAAESADTSLHATADGQTDDLEACDHEGEDDPDDEVDDTSEQASAGGARAQPPVSPLAALTDADIERMVREDPASLGSLSLGATNAGRLFNGVQMPEGEGWSHISPAFAWGTQETVDYLVRAIRATRRKHPDSPPLYLGHISAKHGGPLSPHVSHQAGRDVDISYYLTPQKPGFHRATAQNLDRERSWAFVRALITETDVEMILIDSGVQRLLREYALASGEDPAWIDQVFQYGSRSPRPIIRHARGHANHLHIRFFSPIAQASAARAHRFLAKQGVVQPAVKYIRHVVKNGQTLGILAKRYGVTVEAIQRANNLKGTFIKAKRILNIPRPGAAAEPPALRPPVIPARRLPPEQSASSAPARRPSAGG</sequence>
<evidence type="ECO:0000256" key="6">
    <source>
        <dbReference type="ARBA" id="ARBA00022833"/>
    </source>
</evidence>
<dbReference type="GO" id="GO:0004252">
    <property type="term" value="F:serine-type endopeptidase activity"/>
    <property type="evidence" value="ECO:0007669"/>
    <property type="project" value="InterPro"/>
</dbReference>
<feature type="compositionally biased region" description="Low complexity" evidence="8">
    <location>
        <begin position="393"/>
        <end position="406"/>
    </location>
</feature>
<feature type="region of interest" description="Disordered" evidence="8">
    <location>
        <begin position="21"/>
        <end position="94"/>
    </location>
</feature>
<dbReference type="GO" id="GO:0008237">
    <property type="term" value="F:metallopeptidase activity"/>
    <property type="evidence" value="ECO:0007669"/>
    <property type="project" value="UniProtKB-KW"/>
</dbReference>
<dbReference type="SMART" id="SM00257">
    <property type="entry name" value="LysM"/>
    <property type="match status" value="1"/>
</dbReference>
<feature type="region of interest" description="Disordered" evidence="8">
    <location>
        <begin position="369"/>
        <end position="406"/>
    </location>
</feature>
<proteinExistence type="predicted"/>
<dbReference type="CDD" id="cd00118">
    <property type="entry name" value="LysM"/>
    <property type="match status" value="1"/>
</dbReference>
<keyword evidence="5" id="KW-0378">Hydrolase</keyword>
<dbReference type="InterPro" id="IPR036779">
    <property type="entry name" value="LysM_dom_sf"/>
</dbReference>
<accession>A0A0K1E6V9</accession>
<evidence type="ECO:0000256" key="8">
    <source>
        <dbReference type="SAM" id="MobiDB-lite"/>
    </source>
</evidence>
<dbReference type="Gene3D" id="3.30.1380.10">
    <property type="match status" value="1"/>
</dbReference>
<evidence type="ECO:0000256" key="5">
    <source>
        <dbReference type="ARBA" id="ARBA00022801"/>
    </source>
</evidence>
<organism evidence="10 11">
    <name type="scientific">Chondromyces crocatus</name>
    <dbReference type="NCBI Taxonomy" id="52"/>
    <lineage>
        <taxon>Bacteria</taxon>
        <taxon>Pseudomonadati</taxon>
        <taxon>Myxococcota</taxon>
        <taxon>Polyangia</taxon>
        <taxon>Polyangiales</taxon>
        <taxon>Polyangiaceae</taxon>
        <taxon>Chondromyces</taxon>
    </lineage>
</organism>
<dbReference type="SUPFAM" id="SSF54106">
    <property type="entry name" value="LysM domain"/>
    <property type="match status" value="1"/>
</dbReference>
<dbReference type="OrthoDB" id="5502029at2"/>
<dbReference type="GO" id="GO:0006508">
    <property type="term" value="P:proteolysis"/>
    <property type="evidence" value="ECO:0007669"/>
    <property type="project" value="UniProtKB-KW"/>
</dbReference>
<keyword evidence="11" id="KW-1185">Reference proteome</keyword>
<keyword evidence="7" id="KW-0482">Metalloprotease</keyword>
<dbReference type="GO" id="GO:0030288">
    <property type="term" value="C:outer membrane-bounded periplasmic space"/>
    <property type="evidence" value="ECO:0007669"/>
    <property type="project" value="InterPro"/>
</dbReference>
<evidence type="ECO:0000259" key="9">
    <source>
        <dbReference type="PROSITE" id="PS51782"/>
    </source>
</evidence>
<dbReference type="KEGG" id="ccro:CMC5_006970"/>
<dbReference type="PROSITE" id="PS51257">
    <property type="entry name" value="PROKAR_LIPOPROTEIN"/>
    <property type="match status" value="1"/>
</dbReference>
<dbReference type="GO" id="GO:0046872">
    <property type="term" value="F:metal ion binding"/>
    <property type="evidence" value="ECO:0007669"/>
    <property type="project" value="UniProtKB-KW"/>
</dbReference>
<dbReference type="AlphaFoldDB" id="A0A0K1E6V9"/>
<feature type="compositionally biased region" description="Polar residues" evidence="8">
    <location>
        <begin position="35"/>
        <end position="49"/>
    </location>
</feature>
<evidence type="ECO:0000256" key="4">
    <source>
        <dbReference type="ARBA" id="ARBA00022764"/>
    </source>
</evidence>
<evidence type="ECO:0000256" key="3">
    <source>
        <dbReference type="ARBA" id="ARBA00022729"/>
    </source>
</evidence>
<name>A0A0K1E6V9_CHOCO</name>
<protein>
    <recommendedName>
        <fullName evidence="9">LysM domain-containing protein</fullName>
    </recommendedName>
</protein>
<evidence type="ECO:0000256" key="7">
    <source>
        <dbReference type="ARBA" id="ARBA00023049"/>
    </source>
</evidence>
<keyword evidence="1" id="KW-0645">Protease</keyword>
<evidence type="ECO:0000256" key="1">
    <source>
        <dbReference type="ARBA" id="ARBA00022670"/>
    </source>
</evidence>
<evidence type="ECO:0000256" key="2">
    <source>
        <dbReference type="ARBA" id="ARBA00022723"/>
    </source>
</evidence>
<dbReference type="Proteomes" id="UP000067626">
    <property type="component" value="Chromosome"/>
</dbReference>
<dbReference type="PROSITE" id="PS51782">
    <property type="entry name" value="LYSM"/>
    <property type="match status" value="1"/>
</dbReference>
<keyword evidence="2" id="KW-0479">Metal-binding</keyword>
<gene>
    <name evidence="10" type="ORF">CMC5_006970</name>
</gene>
<feature type="domain" description="LysM" evidence="9">
    <location>
        <begin position="323"/>
        <end position="366"/>
    </location>
</feature>
<dbReference type="SUPFAM" id="SSF55166">
    <property type="entry name" value="Hedgehog/DD-peptidase"/>
    <property type="match status" value="1"/>
</dbReference>
<dbReference type="Pfam" id="PF03411">
    <property type="entry name" value="Peptidase_M74"/>
    <property type="match status" value="1"/>
</dbReference>
<evidence type="ECO:0000313" key="10">
    <source>
        <dbReference type="EMBL" id="AKT36579.1"/>
    </source>
</evidence>
<dbReference type="InterPro" id="IPR005073">
    <property type="entry name" value="Peptidase_M74"/>
</dbReference>
<keyword evidence="3" id="KW-0732">Signal</keyword>
<keyword evidence="4" id="KW-0574">Periplasm</keyword>
<evidence type="ECO:0000313" key="11">
    <source>
        <dbReference type="Proteomes" id="UP000067626"/>
    </source>
</evidence>
<dbReference type="InterPro" id="IPR009045">
    <property type="entry name" value="Zn_M74/Hedgehog-like"/>
</dbReference>
<feature type="compositionally biased region" description="Acidic residues" evidence="8">
    <location>
        <begin position="55"/>
        <end position="78"/>
    </location>
</feature>
<dbReference type="STRING" id="52.CMC5_006970"/>
<reference evidence="10 11" key="1">
    <citation type="submission" date="2015-07" db="EMBL/GenBank/DDBJ databases">
        <title>Genome analysis of myxobacterium Chondromyces crocatus Cm c5 reveals a high potential for natural compound synthesis and the genetic basis for the loss of fruiting body formation.</title>
        <authorList>
            <person name="Zaburannyi N."/>
            <person name="Bunk B."/>
            <person name="Maier J."/>
            <person name="Overmann J."/>
            <person name="Mueller R."/>
        </authorList>
    </citation>
    <scope>NUCLEOTIDE SEQUENCE [LARGE SCALE GENOMIC DNA]</scope>
    <source>
        <strain evidence="10 11">Cm c5</strain>
    </source>
</reference>
<dbReference type="EMBL" id="CP012159">
    <property type="protein sequence ID" value="AKT36579.1"/>
    <property type="molecule type" value="Genomic_DNA"/>
</dbReference>
<dbReference type="Pfam" id="PF01476">
    <property type="entry name" value="LysM"/>
    <property type="match status" value="1"/>
</dbReference>
<keyword evidence="6" id="KW-0862">Zinc</keyword>